<dbReference type="SMART" id="SM00052">
    <property type="entry name" value="EAL"/>
    <property type="match status" value="1"/>
</dbReference>
<name>A0AAD2BSN6_9RALS</name>
<evidence type="ECO:0000259" key="1">
    <source>
        <dbReference type="SMART" id="SM00052"/>
    </source>
</evidence>
<keyword evidence="5" id="KW-1185">Reference proteome</keyword>
<gene>
    <name evidence="2" type="ORF">LMG18095_01305</name>
    <name evidence="3" type="ORF">R77560_03634</name>
</gene>
<evidence type="ECO:0000313" key="2">
    <source>
        <dbReference type="EMBL" id="CAJ0785355.1"/>
    </source>
</evidence>
<comment type="caution">
    <text evidence="3">The sequence shown here is derived from an EMBL/GenBank/DDBJ whole genome shotgun (WGS) entry which is preliminary data.</text>
</comment>
<protein>
    <recommendedName>
        <fullName evidence="1">EAL domain-containing protein</fullName>
    </recommendedName>
</protein>
<organism evidence="3 4">
    <name type="scientific">Ralstonia thomasii</name>
    <dbReference type="NCBI Taxonomy" id="3058596"/>
    <lineage>
        <taxon>Bacteria</taxon>
        <taxon>Pseudomonadati</taxon>
        <taxon>Pseudomonadota</taxon>
        <taxon>Betaproteobacteria</taxon>
        <taxon>Burkholderiales</taxon>
        <taxon>Burkholderiaceae</taxon>
        <taxon>Ralstonia</taxon>
    </lineage>
</organism>
<evidence type="ECO:0000313" key="4">
    <source>
        <dbReference type="Proteomes" id="UP001189756"/>
    </source>
</evidence>
<dbReference type="Pfam" id="PF00563">
    <property type="entry name" value="EAL"/>
    <property type="match status" value="1"/>
</dbReference>
<dbReference type="RefSeq" id="WP_004626559.1">
    <property type="nucleotide sequence ID" value="NZ_CATWDO010000002.1"/>
</dbReference>
<feature type="domain" description="EAL" evidence="1">
    <location>
        <begin position="31"/>
        <end position="265"/>
    </location>
</feature>
<dbReference type="Proteomes" id="UP001189756">
    <property type="component" value="Unassembled WGS sequence"/>
</dbReference>
<dbReference type="SUPFAM" id="SSF141868">
    <property type="entry name" value="EAL domain-like"/>
    <property type="match status" value="1"/>
</dbReference>
<dbReference type="AlphaFoldDB" id="A0AAD2BSN6"/>
<evidence type="ECO:0000313" key="3">
    <source>
        <dbReference type="EMBL" id="CAJ0801669.1"/>
    </source>
</evidence>
<dbReference type="EMBL" id="CATZAR010000002">
    <property type="protein sequence ID" value="CAJ0785355.1"/>
    <property type="molecule type" value="Genomic_DNA"/>
</dbReference>
<proteinExistence type="predicted"/>
<dbReference type="EMBL" id="CATZAZ010000009">
    <property type="protein sequence ID" value="CAJ0801669.1"/>
    <property type="molecule type" value="Genomic_DNA"/>
</dbReference>
<reference evidence="3 5" key="1">
    <citation type="submission" date="2023-07" db="EMBL/GenBank/DDBJ databases">
        <authorList>
            <person name="Peeters C."/>
        </authorList>
    </citation>
    <scope>NUCLEOTIDE SEQUENCE</scope>
    <source>
        <strain evidence="2 5">LMG 18095</strain>
        <strain evidence="3">R-77560</strain>
    </source>
</reference>
<evidence type="ECO:0000313" key="5">
    <source>
        <dbReference type="Proteomes" id="UP001189773"/>
    </source>
</evidence>
<dbReference type="InterPro" id="IPR035919">
    <property type="entry name" value="EAL_sf"/>
</dbReference>
<dbReference type="InterPro" id="IPR001633">
    <property type="entry name" value="EAL_dom"/>
</dbReference>
<dbReference type="Gene3D" id="3.20.20.450">
    <property type="entry name" value="EAL domain"/>
    <property type="match status" value="1"/>
</dbReference>
<accession>A0AAD2BSN6</accession>
<sequence length="294" mass="31856">MSLMHTTALAQFLGTLPSAPTPDRQLWRDAAGRVQGQFFHCALTSLFEPVWQLAADGALAPAGHEALMRTWTRDGDLGLNPWKVFSLASDDGTLVELDRLCRLVHTLNYFSRTDARRLVVNVHGRLLAAVAADHGKAFHRAVTALGLHPEQFVIQVPSTANDDLGLLLFVVDNYRRNGFAVAVQASDPAEAGALLVHARPAYLKLDARRDWRTRNVVSLADSARELGVTLALRRCERPSDLELARAAGIAYVQGSILPGAEPEPDAVPTPLVVPMAQAPLVQQQQCAAGLSLTQ</sequence>
<dbReference type="Proteomes" id="UP001189773">
    <property type="component" value="Unassembled WGS sequence"/>
</dbReference>